<dbReference type="AlphaFoldDB" id="A0A2P6SID4"/>
<keyword evidence="10" id="KW-0808">Transferase</keyword>
<dbReference type="EC" id="2.7.11.1" evidence="10"/>
<evidence type="ECO:0000256" key="4">
    <source>
        <dbReference type="ARBA" id="ARBA00022729"/>
    </source>
</evidence>
<dbReference type="Pfam" id="PF00560">
    <property type="entry name" value="LRR_1"/>
    <property type="match status" value="4"/>
</dbReference>
<evidence type="ECO:0000313" key="10">
    <source>
        <dbReference type="EMBL" id="PRQ58428.1"/>
    </source>
</evidence>
<keyword evidence="11" id="KW-1185">Reference proteome</keyword>
<dbReference type="PANTHER" id="PTHR48063">
    <property type="entry name" value="LRR RECEPTOR-LIKE KINASE"/>
    <property type="match status" value="1"/>
</dbReference>
<dbReference type="InterPro" id="IPR046956">
    <property type="entry name" value="RLP23-like"/>
</dbReference>
<keyword evidence="7" id="KW-0472">Membrane</keyword>
<evidence type="ECO:0000256" key="7">
    <source>
        <dbReference type="ARBA" id="ARBA00023136"/>
    </source>
</evidence>
<name>A0A2P6SID4_ROSCH</name>
<dbReference type="SUPFAM" id="SSF52058">
    <property type="entry name" value="L domain-like"/>
    <property type="match status" value="1"/>
</dbReference>
<dbReference type="GO" id="GO:0016020">
    <property type="term" value="C:membrane"/>
    <property type="evidence" value="ECO:0007669"/>
    <property type="project" value="UniProtKB-SubCell"/>
</dbReference>
<reference evidence="10 11" key="1">
    <citation type="journal article" date="2018" name="Nat. Genet.">
        <title>The Rosa genome provides new insights in the design of modern roses.</title>
        <authorList>
            <person name="Bendahmane M."/>
        </authorList>
    </citation>
    <scope>NUCLEOTIDE SEQUENCE [LARGE SCALE GENOMIC DNA]</scope>
    <source>
        <strain evidence="11">cv. Old Blush</strain>
    </source>
</reference>
<dbReference type="InterPro" id="IPR001611">
    <property type="entry name" value="Leu-rich_rpt"/>
</dbReference>
<keyword evidence="2" id="KW-0433">Leucine-rich repeat</keyword>
<proteinExistence type="predicted"/>
<keyword evidence="6" id="KW-1133">Transmembrane helix</keyword>
<dbReference type="PANTHER" id="PTHR48063:SF29">
    <property type="entry name" value="LRR RECEPTOR-LIKE KINASE FAMILY PROTEIN"/>
    <property type="match status" value="1"/>
</dbReference>
<dbReference type="EMBL" id="PDCK01000039">
    <property type="protein sequence ID" value="PRQ58428.1"/>
    <property type="molecule type" value="Genomic_DNA"/>
</dbReference>
<dbReference type="Proteomes" id="UP000238479">
    <property type="component" value="Chromosome 1"/>
</dbReference>
<evidence type="ECO:0000256" key="9">
    <source>
        <dbReference type="ARBA" id="ARBA00023180"/>
    </source>
</evidence>
<evidence type="ECO:0000313" key="11">
    <source>
        <dbReference type="Proteomes" id="UP000238479"/>
    </source>
</evidence>
<keyword evidence="4" id="KW-0732">Signal</keyword>
<protein>
    <submittedName>
        <fullName evidence="10">Putative non-specific serine/threonine protein kinase</fullName>
        <ecNumber evidence="10">2.7.11.1</ecNumber>
    </submittedName>
</protein>
<keyword evidence="3" id="KW-0812">Transmembrane</keyword>
<comment type="subcellular location">
    <subcellularLocation>
        <location evidence="1">Membrane</location>
        <topology evidence="1">Single-pass type I membrane protein</topology>
    </subcellularLocation>
</comment>
<evidence type="ECO:0000256" key="5">
    <source>
        <dbReference type="ARBA" id="ARBA00022737"/>
    </source>
</evidence>
<dbReference type="Gene3D" id="3.80.10.10">
    <property type="entry name" value="Ribonuclease Inhibitor"/>
    <property type="match status" value="1"/>
</dbReference>
<evidence type="ECO:0000256" key="6">
    <source>
        <dbReference type="ARBA" id="ARBA00022989"/>
    </source>
</evidence>
<keyword evidence="10" id="KW-0418">Kinase</keyword>
<dbReference type="InterPro" id="IPR032675">
    <property type="entry name" value="LRR_dom_sf"/>
</dbReference>
<keyword evidence="5" id="KW-0677">Repeat</keyword>
<dbReference type="FunFam" id="3.80.10.10:FF:000041">
    <property type="entry name" value="LRR receptor-like serine/threonine-protein kinase ERECTA"/>
    <property type="match status" value="1"/>
</dbReference>
<evidence type="ECO:0000256" key="2">
    <source>
        <dbReference type="ARBA" id="ARBA00022614"/>
    </source>
</evidence>
<evidence type="ECO:0000256" key="8">
    <source>
        <dbReference type="ARBA" id="ARBA00023170"/>
    </source>
</evidence>
<keyword evidence="9" id="KW-0325">Glycoprotein</keyword>
<sequence>MLKCASDFKGTPIPSFLGSLKKLRYLDLSASGFEGMVPPHLGNLSNLLVSQHTQIFPFHFGQNVTQLGLASNRFSGPIPLNIGQEMSNMETLDVSKNNLNGSIPTSISKMKILTSLDLSRNYLSRNILRDWKGLQKLNTIDFFDNNLSGKIPNSMCSEIPSLHWLRISNNNFSEEIELSLRNCTKLFTLDLRGNKFSGTLPKWIGETDPCMHPHIYF</sequence>
<gene>
    <name evidence="10" type="ORF">RchiOBHm_Chr1g0359221</name>
</gene>
<evidence type="ECO:0000256" key="1">
    <source>
        <dbReference type="ARBA" id="ARBA00004479"/>
    </source>
</evidence>
<accession>A0A2P6SID4</accession>
<dbReference type="GO" id="GO:0004674">
    <property type="term" value="F:protein serine/threonine kinase activity"/>
    <property type="evidence" value="ECO:0007669"/>
    <property type="project" value="UniProtKB-KW"/>
</dbReference>
<comment type="caution">
    <text evidence="10">The sequence shown here is derived from an EMBL/GenBank/DDBJ whole genome shotgun (WGS) entry which is preliminary data.</text>
</comment>
<keyword evidence="10" id="KW-0723">Serine/threonine-protein kinase</keyword>
<organism evidence="10 11">
    <name type="scientific">Rosa chinensis</name>
    <name type="common">China rose</name>
    <dbReference type="NCBI Taxonomy" id="74649"/>
    <lineage>
        <taxon>Eukaryota</taxon>
        <taxon>Viridiplantae</taxon>
        <taxon>Streptophyta</taxon>
        <taxon>Embryophyta</taxon>
        <taxon>Tracheophyta</taxon>
        <taxon>Spermatophyta</taxon>
        <taxon>Magnoliopsida</taxon>
        <taxon>eudicotyledons</taxon>
        <taxon>Gunneridae</taxon>
        <taxon>Pentapetalae</taxon>
        <taxon>rosids</taxon>
        <taxon>fabids</taxon>
        <taxon>Rosales</taxon>
        <taxon>Rosaceae</taxon>
        <taxon>Rosoideae</taxon>
        <taxon>Rosoideae incertae sedis</taxon>
        <taxon>Rosa</taxon>
    </lineage>
</organism>
<dbReference type="Gramene" id="PRQ58428">
    <property type="protein sequence ID" value="PRQ58428"/>
    <property type="gene ID" value="RchiOBHm_Chr1g0359221"/>
</dbReference>
<evidence type="ECO:0000256" key="3">
    <source>
        <dbReference type="ARBA" id="ARBA00022692"/>
    </source>
</evidence>
<dbReference type="Pfam" id="PF13855">
    <property type="entry name" value="LRR_8"/>
    <property type="match status" value="1"/>
</dbReference>
<keyword evidence="8" id="KW-0675">Receptor</keyword>
<dbReference type="STRING" id="74649.A0A2P6SID4"/>